<proteinExistence type="predicted"/>
<evidence type="ECO:0000313" key="2">
    <source>
        <dbReference type="Proteomes" id="UP000664203"/>
    </source>
</evidence>
<dbReference type="AlphaFoldDB" id="A0A8H3FFM3"/>
<organism evidence="1 2">
    <name type="scientific">Alectoria fallacina</name>
    <dbReference type="NCBI Taxonomy" id="1903189"/>
    <lineage>
        <taxon>Eukaryota</taxon>
        <taxon>Fungi</taxon>
        <taxon>Dikarya</taxon>
        <taxon>Ascomycota</taxon>
        <taxon>Pezizomycotina</taxon>
        <taxon>Lecanoromycetes</taxon>
        <taxon>OSLEUM clade</taxon>
        <taxon>Lecanoromycetidae</taxon>
        <taxon>Lecanorales</taxon>
        <taxon>Lecanorineae</taxon>
        <taxon>Parmeliaceae</taxon>
        <taxon>Alectoria</taxon>
    </lineage>
</organism>
<reference evidence="1" key="1">
    <citation type="submission" date="2021-03" db="EMBL/GenBank/DDBJ databases">
        <authorList>
            <person name="Tagirdzhanova G."/>
        </authorList>
    </citation>
    <scope>NUCLEOTIDE SEQUENCE</scope>
</reference>
<dbReference type="Proteomes" id="UP000664203">
    <property type="component" value="Unassembled WGS sequence"/>
</dbReference>
<keyword evidence="2" id="KW-1185">Reference proteome</keyword>
<gene>
    <name evidence="1" type="ORF">ALECFALPRED_002128</name>
</gene>
<accession>A0A8H3FFM3</accession>
<sequence length="79" mass="8466">MALATVMSWRTDGKAAVPIILLKDRVPGHEEGKRSAGNNGTGTFDEVCDEGLGRTSTLATDLEPSVRRVWAGSVWEHSA</sequence>
<comment type="caution">
    <text evidence="1">The sequence shown here is derived from an EMBL/GenBank/DDBJ whole genome shotgun (WGS) entry which is preliminary data.</text>
</comment>
<evidence type="ECO:0000313" key="1">
    <source>
        <dbReference type="EMBL" id="CAF9922604.1"/>
    </source>
</evidence>
<protein>
    <submittedName>
        <fullName evidence="1">Uncharacterized protein</fullName>
    </submittedName>
</protein>
<dbReference type="EMBL" id="CAJPDR010000157">
    <property type="protein sequence ID" value="CAF9922604.1"/>
    <property type="molecule type" value="Genomic_DNA"/>
</dbReference>
<name>A0A8H3FFM3_9LECA</name>